<protein>
    <submittedName>
        <fullName evidence="2">Uncharacterized protein</fullName>
    </submittedName>
</protein>
<evidence type="ECO:0000313" key="3">
    <source>
        <dbReference type="Proteomes" id="UP000299102"/>
    </source>
</evidence>
<evidence type="ECO:0000313" key="2">
    <source>
        <dbReference type="EMBL" id="GBP28186.1"/>
    </source>
</evidence>
<keyword evidence="3" id="KW-1185">Reference proteome</keyword>
<sequence length="81" mass="9049">MRHSCVFVGGRARVRPRRPVTCARRRAPSAFGLRRAGRPTVRPPPRRRVCAAPRPSCDRSALSCVRLFTYSRSADSSAIQI</sequence>
<dbReference type="EMBL" id="BGZK01000203">
    <property type="protein sequence ID" value="GBP28186.1"/>
    <property type="molecule type" value="Genomic_DNA"/>
</dbReference>
<feature type="region of interest" description="Disordered" evidence="1">
    <location>
        <begin position="33"/>
        <end position="52"/>
    </location>
</feature>
<comment type="caution">
    <text evidence="2">The sequence shown here is derived from an EMBL/GenBank/DDBJ whole genome shotgun (WGS) entry which is preliminary data.</text>
</comment>
<dbReference type="Proteomes" id="UP000299102">
    <property type="component" value="Unassembled WGS sequence"/>
</dbReference>
<dbReference type="AlphaFoldDB" id="A0A4C1UQC5"/>
<accession>A0A4C1UQC5</accession>
<proteinExistence type="predicted"/>
<name>A0A4C1UQC5_EUMVA</name>
<gene>
    <name evidence="2" type="ORF">EVAR_76281_1</name>
</gene>
<evidence type="ECO:0000256" key="1">
    <source>
        <dbReference type="SAM" id="MobiDB-lite"/>
    </source>
</evidence>
<organism evidence="2 3">
    <name type="scientific">Eumeta variegata</name>
    <name type="common">Bagworm moth</name>
    <name type="synonym">Eumeta japonica</name>
    <dbReference type="NCBI Taxonomy" id="151549"/>
    <lineage>
        <taxon>Eukaryota</taxon>
        <taxon>Metazoa</taxon>
        <taxon>Ecdysozoa</taxon>
        <taxon>Arthropoda</taxon>
        <taxon>Hexapoda</taxon>
        <taxon>Insecta</taxon>
        <taxon>Pterygota</taxon>
        <taxon>Neoptera</taxon>
        <taxon>Endopterygota</taxon>
        <taxon>Lepidoptera</taxon>
        <taxon>Glossata</taxon>
        <taxon>Ditrysia</taxon>
        <taxon>Tineoidea</taxon>
        <taxon>Psychidae</taxon>
        <taxon>Oiketicinae</taxon>
        <taxon>Eumeta</taxon>
    </lineage>
</organism>
<reference evidence="2 3" key="1">
    <citation type="journal article" date="2019" name="Commun. Biol.">
        <title>The bagworm genome reveals a unique fibroin gene that provides high tensile strength.</title>
        <authorList>
            <person name="Kono N."/>
            <person name="Nakamura H."/>
            <person name="Ohtoshi R."/>
            <person name="Tomita M."/>
            <person name="Numata K."/>
            <person name="Arakawa K."/>
        </authorList>
    </citation>
    <scope>NUCLEOTIDE SEQUENCE [LARGE SCALE GENOMIC DNA]</scope>
</reference>